<evidence type="ECO:0000256" key="3">
    <source>
        <dbReference type="ARBA" id="ARBA00022963"/>
    </source>
</evidence>
<evidence type="ECO:0000259" key="6">
    <source>
        <dbReference type="PROSITE" id="PS51635"/>
    </source>
</evidence>
<gene>
    <name evidence="7" type="ORF">SC09_Contig19orf01012</name>
</gene>
<reference evidence="7 8" key="1">
    <citation type="submission" date="2014-12" db="EMBL/GenBank/DDBJ databases">
        <title>Comparative genome analysis of Bacillus coagulans HM-08, Clostridium butyricum HM-68, Bacillus subtilis HM-66 and Bacillus licheniformis BL-09.</title>
        <authorList>
            <person name="Zhang H."/>
        </authorList>
    </citation>
    <scope>NUCLEOTIDE SEQUENCE [LARGE SCALE GENOMIC DNA]</scope>
    <source>
        <strain evidence="7 8">HM-66</strain>
    </source>
</reference>
<keyword evidence="4 5" id="KW-0443">Lipid metabolism</keyword>
<dbReference type="GO" id="GO:0016042">
    <property type="term" value="P:lipid catabolic process"/>
    <property type="evidence" value="ECO:0007669"/>
    <property type="project" value="UniProtKB-UniRule"/>
</dbReference>
<dbReference type="GO" id="GO:0046470">
    <property type="term" value="P:phosphatidylcholine metabolic process"/>
    <property type="evidence" value="ECO:0007669"/>
    <property type="project" value="InterPro"/>
</dbReference>
<keyword evidence="3 5" id="KW-0442">Lipid degradation</keyword>
<dbReference type="Pfam" id="PF01734">
    <property type="entry name" value="Patatin"/>
    <property type="match status" value="1"/>
</dbReference>
<dbReference type="InterPro" id="IPR001423">
    <property type="entry name" value="LysoPLipase_patatin_CS"/>
</dbReference>
<dbReference type="PANTHER" id="PTHR14226:SF76">
    <property type="entry name" value="NTE FAMILY PROTEIN RSSA"/>
    <property type="match status" value="1"/>
</dbReference>
<evidence type="ECO:0000313" key="7">
    <source>
        <dbReference type="EMBL" id="KIU12511.1"/>
    </source>
</evidence>
<feature type="active site" description="Nucleophile" evidence="5">
    <location>
        <position position="41"/>
    </location>
</feature>
<feature type="short sequence motif" description="DGA/G" evidence="5">
    <location>
        <begin position="153"/>
        <end position="155"/>
    </location>
</feature>
<proteinExistence type="inferred from homology"/>
<feature type="domain" description="PNPLA" evidence="6">
    <location>
        <begin position="8"/>
        <end position="166"/>
    </location>
</feature>
<dbReference type="PROSITE" id="PS01237">
    <property type="entry name" value="UPF0028"/>
    <property type="match status" value="1"/>
</dbReference>
<accession>A0A0D1L9J9</accession>
<dbReference type="PROSITE" id="PS51635">
    <property type="entry name" value="PNPLA"/>
    <property type="match status" value="1"/>
</dbReference>
<name>A0A0D1L9J9_BACIU</name>
<dbReference type="PATRIC" id="fig|1423.173.peg.1393"/>
<comment type="caution">
    <text evidence="5">Lacks conserved residue(s) required for the propagation of feature annotation.</text>
</comment>
<evidence type="ECO:0000256" key="2">
    <source>
        <dbReference type="ARBA" id="ARBA00022801"/>
    </source>
</evidence>
<dbReference type="GO" id="GO:0004622">
    <property type="term" value="F:phosphatidylcholine lysophospholipase activity"/>
    <property type="evidence" value="ECO:0007669"/>
    <property type="project" value="InterPro"/>
</dbReference>
<feature type="active site" description="Proton acceptor" evidence="5">
    <location>
        <position position="153"/>
    </location>
</feature>
<dbReference type="AlphaFoldDB" id="A0A0D1L9J9"/>
<dbReference type="PANTHER" id="PTHR14226">
    <property type="entry name" value="NEUROPATHY TARGET ESTERASE/SWISS CHEESE D.MELANOGASTER"/>
    <property type="match status" value="1"/>
</dbReference>
<dbReference type="Gene3D" id="3.40.1090.10">
    <property type="entry name" value="Cytosolic phospholipase A2 catalytic domain"/>
    <property type="match status" value="2"/>
</dbReference>
<evidence type="ECO:0000313" key="8">
    <source>
        <dbReference type="Proteomes" id="UP000032247"/>
    </source>
</evidence>
<keyword evidence="2 5" id="KW-0378">Hydrolase</keyword>
<dbReference type="CDD" id="cd07228">
    <property type="entry name" value="Pat_NTE_like_bacteria"/>
    <property type="match status" value="1"/>
</dbReference>
<dbReference type="InterPro" id="IPR016035">
    <property type="entry name" value="Acyl_Trfase/lysoPLipase"/>
</dbReference>
<organism evidence="7 8">
    <name type="scientific">Bacillus subtilis</name>
    <dbReference type="NCBI Taxonomy" id="1423"/>
    <lineage>
        <taxon>Bacteria</taxon>
        <taxon>Bacillati</taxon>
        <taxon>Bacillota</taxon>
        <taxon>Bacilli</taxon>
        <taxon>Bacillales</taxon>
        <taxon>Bacillaceae</taxon>
        <taxon>Bacillus</taxon>
    </lineage>
</organism>
<comment type="caution">
    <text evidence="7">The sequence shown here is derived from an EMBL/GenBank/DDBJ whole genome shotgun (WGS) entry which is preliminary data.</text>
</comment>
<evidence type="ECO:0000256" key="1">
    <source>
        <dbReference type="ARBA" id="ARBA00006636"/>
    </source>
</evidence>
<comment type="similarity">
    <text evidence="1">Belongs to the NTE family.</text>
</comment>
<feature type="short sequence motif" description="GXSXG" evidence="5">
    <location>
        <begin position="39"/>
        <end position="43"/>
    </location>
</feature>
<evidence type="ECO:0000256" key="4">
    <source>
        <dbReference type="ARBA" id="ARBA00023098"/>
    </source>
</evidence>
<dbReference type="Proteomes" id="UP000032247">
    <property type="component" value="Unassembled WGS sequence"/>
</dbReference>
<sequence>MAKPKIGLALGSGGARGLAHLGVLSSLHKHQIEVDMIAGSSMGALVGSFYAAGHDVATMKKVAKAFKRRLYADYTVPKLGFLKGDRVRQLVHAYTFGKPIEELQIPLGIVACDLQTGEKVVFRKGSVSDAVRASISIPGIFIPQRLDGRLLVDGAVVDRIPVSVVKDMGADIIIASDVSRGRKTETAVHIFDVIMQSMDILQNELVRHQTIAADIMIRPSLETYSSSSFANIEEMISAGEEATNRMISKIRKEIENWEGS</sequence>
<protein>
    <submittedName>
        <fullName evidence="7">Hydrolase</fullName>
    </submittedName>
</protein>
<dbReference type="SUPFAM" id="SSF52151">
    <property type="entry name" value="FabD/lysophospholipase-like"/>
    <property type="match status" value="1"/>
</dbReference>
<dbReference type="InterPro" id="IPR050301">
    <property type="entry name" value="NTE"/>
</dbReference>
<dbReference type="STRING" id="483913.AN935_07855"/>
<dbReference type="InterPro" id="IPR002641">
    <property type="entry name" value="PNPLA_dom"/>
</dbReference>
<evidence type="ECO:0000256" key="5">
    <source>
        <dbReference type="PROSITE-ProRule" id="PRU01161"/>
    </source>
</evidence>
<dbReference type="EMBL" id="JXBC01000002">
    <property type="protein sequence ID" value="KIU12511.1"/>
    <property type="molecule type" value="Genomic_DNA"/>
</dbReference>